<dbReference type="Proteomes" id="UP000477311">
    <property type="component" value="Unassembled WGS sequence"/>
</dbReference>
<evidence type="ECO:0000259" key="3">
    <source>
        <dbReference type="Pfam" id="PF00535"/>
    </source>
</evidence>
<keyword evidence="4" id="KW-0808">Transferase</keyword>
<feature type="transmembrane region" description="Helical" evidence="2">
    <location>
        <begin position="270"/>
        <end position="288"/>
    </location>
</feature>
<dbReference type="PANTHER" id="PTHR43685">
    <property type="entry name" value="GLYCOSYLTRANSFERASE"/>
    <property type="match status" value="1"/>
</dbReference>
<dbReference type="PANTHER" id="PTHR43685:SF2">
    <property type="entry name" value="GLYCOSYLTRANSFERASE 2-LIKE DOMAIN-CONTAINING PROTEIN"/>
    <property type="match status" value="1"/>
</dbReference>
<proteinExistence type="predicted"/>
<feature type="region of interest" description="Disordered" evidence="1">
    <location>
        <begin position="336"/>
        <end position="365"/>
    </location>
</feature>
<reference evidence="4 5" key="1">
    <citation type="submission" date="2020-02" db="EMBL/GenBank/DDBJ databases">
        <title>Draft genome sequence of Limisphaera ngatamarikiensis NGM72.4T, a thermophilic Verrucomicrobia grouped in subdivision 3.</title>
        <authorList>
            <person name="Carere C.R."/>
            <person name="Steen J."/>
            <person name="Hugenholtz P."/>
            <person name="Stott M.B."/>
        </authorList>
    </citation>
    <scope>NUCLEOTIDE SEQUENCE [LARGE SCALE GENOMIC DNA]</scope>
    <source>
        <strain evidence="4 5">NGM72.4</strain>
    </source>
</reference>
<feature type="domain" description="Glycosyltransferase 2-like" evidence="3">
    <location>
        <begin position="6"/>
        <end position="177"/>
    </location>
</feature>
<keyword evidence="2" id="KW-0812">Transmembrane</keyword>
<dbReference type="InterPro" id="IPR050834">
    <property type="entry name" value="Glycosyltransf_2"/>
</dbReference>
<evidence type="ECO:0000256" key="2">
    <source>
        <dbReference type="SAM" id="Phobius"/>
    </source>
</evidence>
<dbReference type="CDD" id="cd02525">
    <property type="entry name" value="Succinoglycan_BP_ExoA"/>
    <property type="match status" value="1"/>
</dbReference>
<sequence>MRRLVSVIMPVWNEADSIEAAVCSVLGQDWPRDDLEVCVVDGGSTDGTRDILARLARQDPRLRLLENPRRIIPVGLNLGLRAARGELLARLDGHGIWPPGYLRECVARLDREPGLVMVGGAWDCVGEGWLGAAVARAVASPWGVGNARYRTVSTSDPVQTVDSVPFWVTRRETFEQVGLFHEGFPCHEDYEFNYRLRQAGGRVILLPGVRAQYRVRSTLGRLARQYLRYGHWKGRFLTMAPGSLQPRHAVPPLWMAANVGLGGAALMDGTWVPVAAAWGLLYAAWLGLATIKLTRPPRPGGWDRRSGLVLPLVLFMIHACWGSGVWSGLVRGPVRGRPPRGLGRPEEKPPLRQTAGEPGAPTAVG</sequence>
<comment type="caution">
    <text evidence="4">The sequence shown here is derived from an EMBL/GenBank/DDBJ whole genome shotgun (WGS) entry which is preliminary data.</text>
</comment>
<evidence type="ECO:0000256" key="1">
    <source>
        <dbReference type="SAM" id="MobiDB-lite"/>
    </source>
</evidence>
<dbReference type="EMBL" id="JAAKYA010000081">
    <property type="protein sequence ID" value="NGO40128.1"/>
    <property type="molecule type" value="Genomic_DNA"/>
</dbReference>
<dbReference type="InterPro" id="IPR029044">
    <property type="entry name" value="Nucleotide-diphossugar_trans"/>
</dbReference>
<keyword evidence="2" id="KW-0472">Membrane</keyword>
<dbReference type="SUPFAM" id="SSF53448">
    <property type="entry name" value="Nucleotide-diphospho-sugar transferases"/>
    <property type="match status" value="1"/>
</dbReference>
<dbReference type="GO" id="GO:0016740">
    <property type="term" value="F:transferase activity"/>
    <property type="evidence" value="ECO:0007669"/>
    <property type="project" value="UniProtKB-KW"/>
</dbReference>
<evidence type="ECO:0000313" key="5">
    <source>
        <dbReference type="Proteomes" id="UP000477311"/>
    </source>
</evidence>
<dbReference type="InterPro" id="IPR001173">
    <property type="entry name" value="Glyco_trans_2-like"/>
</dbReference>
<gene>
    <name evidence="4" type="ORF">G4L39_12095</name>
</gene>
<dbReference type="Gene3D" id="3.90.550.10">
    <property type="entry name" value="Spore Coat Polysaccharide Biosynthesis Protein SpsA, Chain A"/>
    <property type="match status" value="1"/>
</dbReference>
<evidence type="ECO:0000313" key="4">
    <source>
        <dbReference type="EMBL" id="NGO40128.1"/>
    </source>
</evidence>
<accession>A0A6M1RJ84</accession>
<name>A0A6M1RJ84_9BACT</name>
<keyword evidence="5" id="KW-1185">Reference proteome</keyword>
<dbReference type="Pfam" id="PF00535">
    <property type="entry name" value="Glycos_transf_2"/>
    <property type="match status" value="1"/>
</dbReference>
<protein>
    <submittedName>
        <fullName evidence="4">Glycosyltransferase family 2 protein</fullName>
    </submittedName>
</protein>
<keyword evidence="2" id="KW-1133">Transmembrane helix</keyword>
<feature type="transmembrane region" description="Helical" evidence="2">
    <location>
        <begin position="308"/>
        <end position="330"/>
    </location>
</feature>
<dbReference type="AlphaFoldDB" id="A0A6M1RJ84"/>
<dbReference type="RefSeq" id="WP_165108445.1">
    <property type="nucleotide sequence ID" value="NZ_JAAKYA010000081.1"/>
</dbReference>
<organism evidence="4 5">
    <name type="scientific">Limisphaera ngatamarikiensis</name>
    <dbReference type="NCBI Taxonomy" id="1324935"/>
    <lineage>
        <taxon>Bacteria</taxon>
        <taxon>Pseudomonadati</taxon>
        <taxon>Verrucomicrobiota</taxon>
        <taxon>Verrucomicrobiia</taxon>
        <taxon>Limisphaerales</taxon>
        <taxon>Limisphaeraceae</taxon>
        <taxon>Limisphaera</taxon>
    </lineage>
</organism>